<feature type="region of interest" description="Disordered" evidence="1">
    <location>
        <begin position="281"/>
        <end position="302"/>
    </location>
</feature>
<dbReference type="InterPro" id="IPR001387">
    <property type="entry name" value="Cro/C1-type_HTH"/>
</dbReference>
<dbReference type="InterPro" id="IPR043917">
    <property type="entry name" value="DUF5753"/>
</dbReference>
<feature type="domain" description="HTH cro/C1-type" evidence="2">
    <location>
        <begin position="17"/>
        <end position="74"/>
    </location>
</feature>
<dbReference type="SMART" id="SM00530">
    <property type="entry name" value="HTH_XRE"/>
    <property type="match status" value="1"/>
</dbReference>
<evidence type="ECO:0000256" key="1">
    <source>
        <dbReference type="SAM" id="MobiDB-lite"/>
    </source>
</evidence>
<protein>
    <submittedName>
        <fullName evidence="3">Helix-turn-helix protein</fullName>
    </submittedName>
</protein>
<name>A0A4Q7KYP3_9PSEU</name>
<dbReference type="RefSeq" id="WP_130344132.1">
    <property type="nucleotide sequence ID" value="NZ_SGWQ01000003.1"/>
</dbReference>
<accession>A0A4Q7KYP3</accession>
<dbReference type="InterPro" id="IPR010982">
    <property type="entry name" value="Lambda_DNA-bd_dom_sf"/>
</dbReference>
<dbReference type="Proteomes" id="UP000294257">
    <property type="component" value="Unassembled WGS sequence"/>
</dbReference>
<reference evidence="3 4" key="1">
    <citation type="submission" date="2019-02" db="EMBL/GenBank/DDBJ databases">
        <title>Genomic Encyclopedia of Type Strains, Phase IV (KMG-IV): sequencing the most valuable type-strain genomes for metagenomic binning, comparative biology and taxonomic classification.</title>
        <authorList>
            <person name="Goeker M."/>
        </authorList>
    </citation>
    <scope>NUCLEOTIDE SEQUENCE [LARGE SCALE GENOMIC DNA]</scope>
    <source>
        <strain evidence="3 4">DSM 101727</strain>
    </source>
</reference>
<dbReference type="SUPFAM" id="SSF47413">
    <property type="entry name" value="lambda repressor-like DNA-binding domains"/>
    <property type="match status" value="1"/>
</dbReference>
<keyword evidence="4" id="KW-1185">Reference proteome</keyword>
<gene>
    <name evidence="3" type="ORF">EV193_103501</name>
</gene>
<comment type="caution">
    <text evidence="3">The sequence shown here is derived from an EMBL/GenBank/DDBJ whole genome shotgun (WGS) entry which is preliminary data.</text>
</comment>
<dbReference type="Gene3D" id="1.10.260.40">
    <property type="entry name" value="lambda repressor-like DNA-binding domains"/>
    <property type="match status" value="1"/>
</dbReference>
<evidence type="ECO:0000313" key="4">
    <source>
        <dbReference type="Proteomes" id="UP000294257"/>
    </source>
</evidence>
<dbReference type="PROSITE" id="PS50943">
    <property type="entry name" value="HTH_CROC1"/>
    <property type="match status" value="1"/>
</dbReference>
<evidence type="ECO:0000313" key="3">
    <source>
        <dbReference type="EMBL" id="RZS41181.1"/>
    </source>
</evidence>
<dbReference type="CDD" id="cd00093">
    <property type="entry name" value="HTH_XRE"/>
    <property type="match status" value="1"/>
</dbReference>
<sequence>MSRKRARAGFRQLGHELRARRKAARLTVAAVADYLGWHASTVSRVESGHDELDTVELLHYLGACGVFRKEALDLLALCRQACHRLGYAVDTHGDGLADSLCSVIYRESTADSLVNYQPLLIPGLLQTEEYARSRIQRDPQRSDKNVETRVRARVARQSVLHRPNPARFTFFVHENALRLVVGSLAIMHEQLLQVTLLSALPHVRLHVVPAGEDSVFGAPFVLMSYAKHDPVVSVDGQGTTLFLEDAGYVAGYRETVPDIAAVAMNEGQSREFVATLAHEYDRGSTRQHGDHDLEEEQLQRRR</sequence>
<dbReference type="OrthoDB" id="3672921at2"/>
<organism evidence="3 4">
    <name type="scientific">Herbihabitans rhizosphaerae</name>
    <dbReference type="NCBI Taxonomy" id="1872711"/>
    <lineage>
        <taxon>Bacteria</taxon>
        <taxon>Bacillati</taxon>
        <taxon>Actinomycetota</taxon>
        <taxon>Actinomycetes</taxon>
        <taxon>Pseudonocardiales</taxon>
        <taxon>Pseudonocardiaceae</taxon>
        <taxon>Herbihabitans</taxon>
    </lineage>
</organism>
<evidence type="ECO:0000259" key="2">
    <source>
        <dbReference type="PROSITE" id="PS50943"/>
    </source>
</evidence>
<dbReference type="GO" id="GO:0003677">
    <property type="term" value="F:DNA binding"/>
    <property type="evidence" value="ECO:0007669"/>
    <property type="project" value="InterPro"/>
</dbReference>
<dbReference type="AlphaFoldDB" id="A0A4Q7KYP3"/>
<proteinExistence type="predicted"/>
<dbReference type="Pfam" id="PF13560">
    <property type="entry name" value="HTH_31"/>
    <property type="match status" value="1"/>
</dbReference>
<dbReference type="Pfam" id="PF19054">
    <property type="entry name" value="DUF5753"/>
    <property type="match status" value="1"/>
</dbReference>
<dbReference type="EMBL" id="SGWQ01000003">
    <property type="protein sequence ID" value="RZS41181.1"/>
    <property type="molecule type" value="Genomic_DNA"/>
</dbReference>